<dbReference type="SUPFAM" id="SSF53067">
    <property type="entry name" value="Actin-like ATPase domain"/>
    <property type="match status" value="1"/>
</dbReference>
<dbReference type="CDD" id="cd24066">
    <property type="entry name" value="ASKHA_NBD_ROK_EcFRK-like"/>
    <property type="match status" value="1"/>
</dbReference>
<dbReference type="InterPro" id="IPR049874">
    <property type="entry name" value="ROK_cs"/>
</dbReference>
<reference evidence="1 2" key="1">
    <citation type="submission" date="2019-03" db="EMBL/GenBank/DDBJ databases">
        <title>Genomic Encyclopedia of Type Strains, Phase IV (KMG-IV): sequencing the most valuable type-strain genomes for metagenomic binning, comparative biology and taxonomic classification.</title>
        <authorList>
            <person name="Goeker M."/>
        </authorList>
    </citation>
    <scope>NUCLEOTIDE SEQUENCE [LARGE SCALE GENOMIC DNA]</scope>
    <source>
        <strain evidence="1 2">DSM 101688</strain>
    </source>
</reference>
<dbReference type="GO" id="GO:0004396">
    <property type="term" value="F:hexokinase activity"/>
    <property type="evidence" value="ECO:0007669"/>
    <property type="project" value="TreeGrafter"/>
</dbReference>
<evidence type="ECO:0000313" key="2">
    <source>
        <dbReference type="Proteomes" id="UP000295304"/>
    </source>
</evidence>
<keyword evidence="1" id="KW-0418">Kinase</keyword>
<protein>
    <submittedName>
        <fullName evidence="1">N-acetylglucosamine kinase</fullName>
    </submittedName>
</protein>
<dbReference type="InterPro" id="IPR043129">
    <property type="entry name" value="ATPase_NBD"/>
</dbReference>
<name>A0A4R3J3E1_9PROT</name>
<dbReference type="PANTHER" id="PTHR18964">
    <property type="entry name" value="ROK (REPRESSOR, ORF, KINASE) FAMILY"/>
    <property type="match status" value="1"/>
</dbReference>
<dbReference type="InterPro" id="IPR000600">
    <property type="entry name" value="ROK"/>
</dbReference>
<dbReference type="PANTHER" id="PTHR18964:SF174">
    <property type="entry name" value="D-ALLOSE KINASE-RELATED"/>
    <property type="match status" value="1"/>
</dbReference>
<proteinExistence type="predicted"/>
<dbReference type="AlphaFoldDB" id="A0A4R3J3E1"/>
<comment type="caution">
    <text evidence="1">The sequence shown here is derived from an EMBL/GenBank/DDBJ whole genome shotgun (WGS) entry which is preliminary data.</text>
</comment>
<dbReference type="RefSeq" id="WP_132940057.1">
    <property type="nucleotide sequence ID" value="NZ_CP119676.1"/>
</dbReference>
<dbReference type="EMBL" id="SLZW01000011">
    <property type="protein sequence ID" value="TCS60359.1"/>
    <property type="molecule type" value="Genomic_DNA"/>
</dbReference>
<keyword evidence="1" id="KW-0808">Transferase</keyword>
<dbReference type="Proteomes" id="UP000295304">
    <property type="component" value="Unassembled WGS sequence"/>
</dbReference>
<dbReference type="Pfam" id="PF00480">
    <property type="entry name" value="ROK"/>
    <property type="match status" value="1"/>
</dbReference>
<dbReference type="Gene3D" id="3.30.420.40">
    <property type="match status" value="2"/>
</dbReference>
<organism evidence="1 2">
    <name type="scientific">Varunaivibrio sulfuroxidans</name>
    <dbReference type="NCBI Taxonomy" id="1773489"/>
    <lineage>
        <taxon>Bacteria</taxon>
        <taxon>Pseudomonadati</taxon>
        <taxon>Pseudomonadota</taxon>
        <taxon>Alphaproteobacteria</taxon>
        <taxon>Rhodospirillales</taxon>
        <taxon>Magnetovibrionaceae</taxon>
        <taxon>Varunaivibrio</taxon>
    </lineage>
</organism>
<dbReference type="PROSITE" id="PS01125">
    <property type="entry name" value="ROK"/>
    <property type="match status" value="1"/>
</dbReference>
<accession>A0A4R3J3E1</accession>
<evidence type="ECO:0000313" key="1">
    <source>
        <dbReference type="EMBL" id="TCS60359.1"/>
    </source>
</evidence>
<keyword evidence="2" id="KW-1185">Reference proteome</keyword>
<gene>
    <name evidence="1" type="ORF">EDD55_11160</name>
</gene>
<dbReference type="OrthoDB" id="9810372at2"/>
<sequence length="317" mass="33246">MRLGIDLGGTKIEGIALHADGAIAARIRTATPAGDYAGTLQAVAQLLSNLENVAKIKGRALPVGFAIPGALDATTGLVKNANSTCLIGRPLGDDLRTLLGRPIRLENDANCFTASEAKDGAATGYAVAFGVILGTGVGGAIAVEGRVLHGAAGLSGEWGHNPLPWPQISRSQERKDEDEYPGPLCYCGKTGCIETFLSGPGLGADHARHRGGELSPEEIVARAREGDATAEASLQRYESRLARALAGVINILDPDVIVLGGGLSNMDRLYRNVPRHWTDWIFGGTCATRLVRNTHGDSSGVRGAAWLWPDADRPSQT</sequence>